<name>A0A8J7IY35_9RHOB</name>
<protein>
    <submittedName>
        <fullName evidence="2">FixH family protein</fullName>
    </submittedName>
</protein>
<dbReference type="EMBL" id="JADCKQ010000008">
    <property type="protein sequence ID" value="MBI1494320.1"/>
    <property type="molecule type" value="Genomic_DNA"/>
</dbReference>
<dbReference type="Proteomes" id="UP000640583">
    <property type="component" value="Unassembled WGS sequence"/>
</dbReference>
<evidence type="ECO:0000256" key="1">
    <source>
        <dbReference type="SAM" id="Phobius"/>
    </source>
</evidence>
<gene>
    <name evidence="2" type="ORF">H1D41_11785</name>
</gene>
<comment type="caution">
    <text evidence="2">The sequence shown here is derived from an EMBL/GenBank/DDBJ whole genome shotgun (WGS) entry which is preliminary data.</text>
</comment>
<keyword evidence="3" id="KW-1185">Reference proteome</keyword>
<reference evidence="2" key="1">
    <citation type="submission" date="2020-10" db="EMBL/GenBank/DDBJ databases">
        <title>Paenihalocynthiibacter styelae gen. nov., sp. nov., isolated from stalked sea squirt Styela clava.</title>
        <authorList>
            <person name="Kim Y.-O."/>
            <person name="Yoon J.-H."/>
        </authorList>
    </citation>
    <scope>NUCLEOTIDE SEQUENCE</scope>
    <source>
        <strain evidence="2">MYP1-1</strain>
    </source>
</reference>
<sequence>MNTENEKPGFKLTGWHVFGGFVLGFGVIISVNLFLAFSAVNTFPGLEVKNSYIASQEFDINRARQEALGWQVEGIVEDKLLRVQVRDVHGDPLEVTQIDGIIARRTHERDDYVPTFRFDGTDYLADVDLAPGSWQLRLTLRAPDGTEFQQRHDLCVDEPACMTNG</sequence>
<proteinExistence type="predicted"/>
<dbReference type="PIRSF" id="PIRSF011386">
    <property type="entry name" value="FixH"/>
    <property type="match status" value="1"/>
</dbReference>
<feature type="transmembrane region" description="Helical" evidence="1">
    <location>
        <begin position="15"/>
        <end position="40"/>
    </location>
</feature>
<dbReference type="AlphaFoldDB" id="A0A8J7IY35"/>
<evidence type="ECO:0000313" key="3">
    <source>
        <dbReference type="Proteomes" id="UP000640583"/>
    </source>
</evidence>
<evidence type="ECO:0000313" key="2">
    <source>
        <dbReference type="EMBL" id="MBI1494320.1"/>
    </source>
</evidence>
<dbReference type="InterPro" id="IPR018037">
    <property type="entry name" value="FixH_proteobacterial"/>
</dbReference>
<dbReference type="InterPro" id="IPR008620">
    <property type="entry name" value="FixH"/>
</dbReference>
<organism evidence="2 3">
    <name type="scientific">Halocynthiibacter styelae</name>
    <dbReference type="NCBI Taxonomy" id="2761955"/>
    <lineage>
        <taxon>Bacteria</taxon>
        <taxon>Pseudomonadati</taxon>
        <taxon>Pseudomonadota</taxon>
        <taxon>Alphaproteobacteria</taxon>
        <taxon>Rhodobacterales</taxon>
        <taxon>Paracoccaceae</taxon>
        <taxon>Halocynthiibacter</taxon>
    </lineage>
</organism>
<keyword evidence="1" id="KW-1133">Transmembrane helix</keyword>
<dbReference type="Pfam" id="PF05751">
    <property type="entry name" value="FixH"/>
    <property type="match status" value="1"/>
</dbReference>
<keyword evidence="1" id="KW-0472">Membrane</keyword>
<accession>A0A8J7IY35</accession>
<dbReference type="RefSeq" id="WP_228849093.1">
    <property type="nucleotide sequence ID" value="NZ_JADCKQ010000008.1"/>
</dbReference>
<keyword evidence="1" id="KW-0812">Transmembrane</keyword>